<evidence type="ECO:0000313" key="3">
    <source>
        <dbReference type="Proteomes" id="UP000289220"/>
    </source>
</evidence>
<feature type="signal peptide" evidence="1">
    <location>
        <begin position="1"/>
        <end position="22"/>
    </location>
</feature>
<evidence type="ECO:0000313" key="2">
    <source>
        <dbReference type="EMBL" id="VDC50654.1"/>
    </source>
</evidence>
<dbReference type="PROSITE" id="PS51257">
    <property type="entry name" value="PROKAR_LIPOPROTEIN"/>
    <property type="match status" value="1"/>
</dbReference>
<dbReference type="SUPFAM" id="SSF117074">
    <property type="entry name" value="Hypothetical protein PA1324"/>
    <property type="match status" value="1"/>
</dbReference>
<keyword evidence="3" id="KW-1185">Reference proteome</keyword>
<sequence>MLKRGRCLAGLVASLLITSSLGGCLTLAAIQRANEEREVSQRLHAGAVEQSWFEREGFPLSGNVEVKTPTIIATPDGSRPVEPETLTCEGLSARLIPDTPHHRWVLEHRLGFALEPGGEWRSGVPGLHRWAWPESPAYVQDVECGSGGVFSFPKIPDGRYFFMAGLNSPSYDSASRVDFVLKPVVVSGGRRRPQLIVVMEYGAVSRPSKK</sequence>
<dbReference type="AlphaFoldDB" id="A0A7Z8Y4R7"/>
<proteinExistence type="predicted"/>
<accession>A0A7Z8Y4R7</accession>
<evidence type="ECO:0008006" key="4">
    <source>
        <dbReference type="Google" id="ProtNLM"/>
    </source>
</evidence>
<reference evidence="2 3" key="1">
    <citation type="submission" date="2018-11" db="EMBL/GenBank/DDBJ databases">
        <authorList>
            <person name="Peiro R."/>
            <person name="Begona"/>
            <person name="Cbmso G."/>
            <person name="Lopez M."/>
            <person name="Gonzalez S."/>
            <person name="Sacristan E."/>
            <person name="Castillo E."/>
        </authorList>
    </citation>
    <scope>NUCLEOTIDE SEQUENCE [LARGE SCALE GENOMIC DNA]</scope>
    <source>
        <strain evidence="2">Brev_genome</strain>
    </source>
</reference>
<keyword evidence="1" id="KW-0732">Signal</keyword>
<comment type="caution">
    <text evidence="2">The sequence shown here is derived from an EMBL/GenBank/DDBJ whole genome shotgun (WGS) entry which is preliminary data.</text>
</comment>
<name>A0A7Z8Y4R7_9CAUL</name>
<evidence type="ECO:0000256" key="1">
    <source>
        <dbReference type="SAM" id="SignalP"/>
    </source>
</evidence>
<gene>
    <name evidence="2" type="ORF">BREV_BREV_02143</name>
</gene>
<organism evidence="2 3">
    <name type="scientific">Brevundimonas mediterranea</name>
    <dbReference type="NCBI Taxonomy" id="74329"/>
    <lineage>
        <taxon>Bacteria</taxon>
        <taxon>Pseudomonadati</taxon>
        <taxon>Pseudomonadota</taxon>
        <taxon>Alphaproteobacteria</taxon>
        <taxon>Caulobacterales</taxon>
        <taxon>Caulobacteraceae</taxon>
        <taxon>Brevundimonas</taxon>
    </lineage>
</organism>
<protein>
    <recommendedName>
        <fullName evidence="4">Lipoprotein</fullName>
    </recommendedName>
</protein>
<dbReference type="EMBL" id="UXHF01000043">
    <property type="protein sequence ID" value="VDC50654.1"/>
    <property type="molecule type" value="Genomic_DNA"/>
</dbReference>
<feature type="chain" id="PRO_5031504304" description="Lipoprotein" evidence="1">
    <location>
        <begin position="23"/>
        <end position="210"/>
    </location>
</feature>
<dbReference type="Proteomes" id="UP000289220">
    <property type="component" value="Unassembled WGS sequence"/>
</dbReference>